<evidence type="ECO:0000313" key="4">
    <source>
        <dbReference type="Proteomes" id="UP000317422"/>
    </source>
</evidence>
<feature type="compositionally biased region" description="Pro residues" evidence="1">
    <location>
        <begin position="31"/>
        <end position="41"/>
    </location>
</feature>
<keyword evidence="4" id="KW-1185">Reference proteome</keyword>
<reference evidence="3 4" key="1">
    <citation type="submission" date="2019-06" db="EMBL/GenBank/DDBJ databases">
        <title>Sequencing the genomes of 1000 actinobacteria strains.</title>
        <authorList>
            <person name="Klenk H.-P."/>
        </authorList>
    </citation>
    <scope>NUCLEOTIDE SEQUENCE [LARGE SCALE GENOMIC DNA]</scope>
    <source>
        <strain evidence="3 4">DSM 45015</strain>
    </source>
</reference>
<gene>
    <name evidence="3" type="ORF">FHX37_1140</name>
</gene>
<feature type="region of interest" description="Disordered" evidence="1">
    <location>
        <begin position="1"/>
        <end position="48"/>
    </location>
</feature>
<keyword evidence="2" id="KW-1133">Transmembrane helix</keyword>
<comment type="caution">
    <text evidence="3">The sequence shown here is derived from an EMBL/GenBank/DDBJ whole genome shotgun (WGS) entry which is preliminary data.</text>
</comment>
<feature type="transmembrane region" description="Helical" evidence="2">
    <location>
        <begin position="105"/>
        <end position="135"/>
    </location>
</feature>
<feature type="transmembrane region" description="Helical" evidence="2">
    <location>
        <begin position="71"/>
        <end position="93"/>
    </location>
</feature>
<dbReference type="Pfam" id="PF14110">
    <property type="entry name" value="DUF4282"/>
    <property type="match status" value="1"/>
</dbReference>
<dbReference type="OrthoDB" id="3261033at2"/>
<keyword evidence="2" id="KW-0812">Transmembrane</keyword>
<protein>
    <submittedName>
        <fullName evidence="3">Uncharacterized protein DUF4282</fullName>
    </submittedName>
</protein>
<sequence length="148" mass="15862">MTPPSDNPHEYGQQYGWSQQPGGSSHQDGPGAPPPQPPGPGRPQSTDWAGGLSGLFDFDFSEFITAKVIRILYILGMVLIGLLALGNLVSSITMMATGMSVFNGVLWFLLTPVIAVVATVLLRVGLELLIVVFRISDDISALRRRNGV</sequence>
<keyword evidence="2" id="KW-0472">Membrane</keyword>
<name>A0A543NHE5_9ACTN</name>
<dbReference type="AlphaFoldDB" id="A0A543NHE5"/>
<dbReference type="EMBL" id="VFQC01000001">
    <property type="protein sequence ID" value="TQN31243.1"/>
    <property type="molecule type" value="Genomic_DNA"/>
</dbReference>
<evidence type="ECO:0000313" key="3">
    <source>
        <dbReference type="EMBL" id="TQN31243.1"/>
    </source>
</evidence>
<dbReference type="RefSeq" id="WP_141922482.1">
    <property type="nucleotide sequence ID" value="NZ_VFQC01000001.1"/>
</dbReference>
<evidence type="ECO:0000256" key="1">
    <source>
        <dbReference type="SAM" id="MobiDB-lite"/>
    </source>
</evidence>
<dbReference type="Proteomes" id="UP000317422">
    <property type="component" value="Unassembled WGS sequence"/>
</dbReference>
<evidence type="ECO:0000256" key="2">
    <source>
        <dbReference type="SAM" id="Phobius"/>
    </source>
</evidence>
<proteinExistence type="predicted"/>
<organism evidence="3 4">
    <name type="scientific">Haloactinospora alba</name>
    <dbReference type="NCBI Taxonomy" id="405555"/>
    <lineage>
        <taxon>Bacteria</taxon>
        <taxon>Bacillati</taxon>
        <taxon>Actinomycetota</taxon>
        <taxon>Actinomycetes</taxon>
        <taxon>Streptosporangiales</taxon>
        <taxon>Nocardiopsidaceae</taxon>
        <taxon>Haloactinospora</taxon>
    </lineage>
</organism>
<dbReference type="InterPro" id="IPR025557">
    <property type="entry name" value="DUF4282"/>
</dbReference>
<accession>A0A543NHE5</accession>
<feature type="compositionally biased region" description="Polar residues" evidence="1">
    <location>
        <begin position="15"/>
        <end position="27"/>
    </location>
</feature>